<proteinExistence type="predicted"/>
<dbReference type="HOGENOM" id="CLU_060915_0_0_1"/>
<evidence type="ECO:0000313" key="3">
    <source>
        <dbReference type="EnsemblProtists" id="EKX48465"/>
    </source>
</evidence>
<dbReference type="eggNOG" id="ENOG502SYB9">
    <property type="taxonomic scope" value="Eukaryota"/>
</dbReference>
<reference evidence="2 4" key="1">
    <citation type="journal article" date="2012" name="Nature">
        <title>Algal genomes reveal evolutionary mosaicism and the fate of nucleomorphs.</title>
        <authorList>
            <consortium name="DOE Joint Genome Institute"/>
            <person name="Curtis B.A."/>
            <person name="Tanifuji G."/>
            <person name="Burki F."/>
            <person name="Gruber A."/>
            <person name="Irimia M."/>
            <person name="Maruyama S."/>
            <person name="Arias M.C."/>
            <person name="Ball S.G."/>
            <person name="Gile G.H."/>
            <person name="Hirakawa Y."/>
            <person name="Hopkins J.F."/>
            <person name="Kuo A."/>
            <person name="Rensing S.A."/>
            <person name="Schmutz J."/>
            <person name="Symeonidi A."/>
            <person name="Elias M."/>
            <person name="Eveleigh R.J."/>
            <person name="Herman E.K."/>
            <person name="Klute M.J."/>
            <person name="Nakayama T."/>
            <person name="Obornik M."/>
            <person name="Reyes-Prieto A."/>
            <person name="Armbrust E.V."/>
            <person name="Aves S.J."/>
            <person name="Beiko R.G."/>
            <person name="Coutinho P."/>
            <person name="Dacks J.B."/>
            <person name="Durnford D.G."/>
            <person name="Fast N.M."/>
            <person name="Green B.R."/>
            <person name="Grisdale C.J."/>
            <person name="Hempel F."/>
            <person name="Henrissat B."/>
            <person name="Hoppner M.P."/>
            <person name="Ishida K."/>
            <person name="Kim E."/>
            <person name="Koreny L."/>
            <person name="Kroth P.G."/>
            <person name="Liu Y."/>
            <person name="Malik S.B."/>
            <person name="Maier U.G."/>
            <person name="McRose D."/>
            <person name="Mock T."/>
            <person name="Neilson J.A."/>
            <person name="Onodera N.T."/>
            <person name="Poole A.M."/>
            <person name="Pritham E.J."/>
            <person name="Richards T.A."/>
            <person name="Rocap G."/>
            <person name="Roy S.W."/>
            <person name="Sarai C."/>
            <person name="Schaack S."/>
            <person name="Shirato S."/>
            <person name="Slamovits C.H."/>
            <person name="Spencer D.F."/>
            <person name="Suzuki S."/>
            <person name="Worden A.Z."/>
            <person name="Zauner S."/>
            <person name="Barry K."/>
            <person name="Bell C."/>
            <person name="Bharti A.K."/>
            <person name="Crow J.A."/>
            <person name="Grimwood J."/>
            <person name="Kramer R."/>
            <person name="Lindquist E."/>
            <person name="Lucas S."/>
            <person name="Salamov A."/>
            <person name="McFadden G.I."/>
            <person name="Lane C.E."/>
            <person name="Keeling P.J."/>
            <person name="Gray M.W."/>
            <person name="Grigoriev I.V."/>
            <person name="Archibald J.M."/>
        </authorList>
    </citation>
    <scope>NUCLEOTIDE SEQUENCE</scope>
    <source>
        <strain evidence="2 4">CCMP2712</strain>
    </source>
</reference>
<dbReference type="KEGG" id="gtt:GUITHDRAFT_162373"/>
<evidence type="ECO:0000313" key="4">
    <source>
        <dbReference type="Proteomes" id="UP000011087"/>
    </source>
</evidence>
<evidence type="ECO:0000313" key="2">
    <source>
        <dbReference type="EMBL" id="EKX48465.1"/>
    </source>
</evidence>
<reference evidence="3" key="3">
    <citation type="submission" date="2016-03" db="UniProtKB">
        <authorList>
            <consortium name="EnsemblProtists"/>
        </authorList>
    </citation>
    <scope>IDENTIFICATION</scope>
</reference>
<dbReference type="Gene3D" id="3.40.50.1820">
    <property type="entry name" value="alpha/beta hydrolase"/>
    <property type="match status" value="1"/>
</dbReference>
<dbReference type="Proteomes" id="UP000011087">
    <property type="component" value="Unassembled WGS sequence"/>
</dbReference>
<dbReference type="InterPro" id="IPR029058">
    <property type="entry name" value="AB_hydrolase_fold"/>
</dbReference>
<gene>
    <name evidence="2" type="ORF">GUITHDRAFT_162373</name>
</gene>
<reference evidence="4" key="2">
    <citation type="submission" date="2012-11" db="EMBL/GenBank/DDBJ databases">
        <authorList>
            <person name="Kuo A."/>
            <person name="Curtis B.A."/>
            <person name="Tanifuji G."/>
            <person name="Burki F."/>
            <person name="Gruber A."/>
            <person name="Irimia M."/>
            <person name="Maruyama S."/>
            <person name="Arias M.C."/>
            <person name="Ball S.G."/>
            <person name="Gile G.H."/>
            <person name="Hirakawa Y."/>
            <person name="Hopkins J.F."/>
            <person name="Rensing S.A."/>
            <person name="Schmutz J."/>
            <person name="Symeonidi A."/>
            <person name="Elias M."/>
            <person name="Eveleigh R.J."/>
            <person name="Herman E.K."/>
            <person name="Klute M.J."/>
            <person name="Nakayama T."/>
            <person name="Obornik M."/>
            <person name="Reyes-Prieto A."/>
            <person name="Armbrust E.V."/>
            <person name="Aves S.J."/>
            <person name="Beiko R.G."/>
            <person name="Coutinho P."/>
            <person name="Dacks J.B."/>
            <person name="Durnford D.G."/>
            <person name="Fast N.M."/>
            <person name="Green B.R."/>
            <person name="Grisdale C."/>
            <person name="Hempe F."/>
            <person name="Henrissat B."/>
            <person name="Hoppner M.P."/>
            <person name="Ishida K.-I."/>
            <person name="Kim E."/>
            <person name="Koreny L."/>
            <person name="Kroth P.G."/>
            <person name="Liu Y."/>
            <person name="Malik S.-B."/>
            <person name="Maier U.G."/>
            <person name="McRose D."/>
            <person name="Mock T."/>
            <person name="Neilson J.A."/>
            <person name="Onodera N.T."/>
            <person name="Poole A.M."/>
            <person name="Pritham E.J."/>
            <person name="Richards T.A."/>
            <person name="Rocap G."/>
            <person name="Roy S.W."/>
            <person name="Sarai C."/>
            <person name="Schaack S."/>
            <person name="Shirato S."/>
            <person name="Slamovits C.H."/>
            <person name="Spencer D.F."/>
            <person name="Suzuki S."/>
            <person name="Worden A.Z."/>
            <person name="Zauner S."/>
            <person name="Barry K."/>
            <person name="Bell C."/>
            <person name="Bharti A.K."/>
            <person name="Crow J.A."/>
            <person name="Grimwood J."/>
            <person name="Kramer R."/>
            <person name="Lindquist E."/>
            <person name="Lucas S."/>
            <person name="Salamov A."/>
            <person name="McFadden G.I."/>
            <person name="Lane C.E."/>
            <person name="Keeling P.J."/>
            <person name="Gray M.W."/>
            <person name="Grigoriev I.V."/>
            <person name="Archibald J.M."/>
        </authorList>
    </citation>
    <scope>NUCLEOTIDE SEQUENCE</scope>
    <source>
        <strain evidence="4">CCMP2712</strain>
    </source>
</reference>
<name>L1JK54_GUITC</name>
<sequence length="350" mass="39584">MSDGSHPESKAPMALTESRHEGSPKARSSFSRPVFSEGDPPFLKARQINVGSETEFYFYDPASKREEPLKVFAFIPEGWNEETPVLFVMHGVNRDAKEMFHKLVDKRLLPQKHHFILLVPYFSQEQFPTRAEDRKFWSFTAIENFFLALKVELKLAAPGYHIFGHSAGAQFVHRLVAFSASKNNKSHIIKAVAANAGFYSMPSLDMKFPYGLGRCGQLFTEEDLRIFLEAPLVVLLGEEDTDPNHKHLPIGKLAAKQGKHRFERGQSFFEAGLQAAEHYGVCFGWQLQTIPGVAHEGVKMCESAVKILFPRINLPGEDAWSGSDYDSATQLSARQRHKQSFLMRVAKKRE</sequence>
<dbReference type="AlphaFoldDB" id="L1JK54"/>
<dbReference type="OMA" id="CQFVHRM"/>
<dbReference type="RefSeq" id="XP_005835445.1">
    <property type="nucleotide sequence ID" value="XM_005835388.1"/>
</dbReference>
<dbReference type="GeneID" id="17305178"/>
<dbReference type="EMBL" id="JH992985">
    <property type="protein sequence ID" value="EKX48465.1"/>
    <property type="molecule type" value="Genomic_DNA"/>
</dbReference>
<protein>
    <submittedName>
        <fullName evidence="2 3">Uncharacterized protein</fullName>
    </submittedName>
</protein>
<dbReference type="SUPFAM" id="SSF53474">
    <property type="entry name" value="alpha/beta-Hydrolases"/>
    <property type="match status" value="1"/>
</dbReference>
<feature type="region of interest" description="Disordered" evidence="1">
    <location>
        <begin position="1"/>
        <end position="39"/>
    </location>
</feature>
<evidence type="ECO:0000256" key="1">
    <source>
        <dbReference type="SAM" id="MobiDB-lite"/>
    </source>
</evidence>
<keyword evidence="4" id="KW-1185">Reference proteome</keyword>
<feature type="non-terminal residue" evidence="2">
    <location>
        <position position="1"/>
    </location>
</feature>
<organism evidence="2">
    <name type="scientific">Guillardia theta (strain CCMP2712)</name>
    <name type="common">Cryptophyte</name>
    <dbReference type="NCBI Taxonomy" id="905079"/>
    <lineage>
        <taxon>Eukaryota</taxon>
        <taxon>Cryptophyceae</taxon>
        <taxon>Pyrenomonadales</taxon>
        <taxon>Geminigeraceae</taxon>
        <taxon>Guillardia</taxon>
    </lineage>
</organism>
<dbReference type="EnsemblProtists" id="EKX48465">
    <property type="protein sequence ID" value="EKX48465"/>
    <property type="gene ID" value="GUITHDRAFT_162373"/>
</dbReference>
<accession>L1JK54</accession>
<dbReference type="PaxDb" id="55529-EKX48465"/>